<name>A0AAV0KV31_9ROSI</name>
<dbReference type="EMBL" id="CAMGYJ010000005">
    <property type="protein sequence ID" value="CAI0424859.1"/>
    <property type="molecule type" value="Genomic_DNA"/>
</dbReference>
<evidence type="ECO:0000313" key="2">
    <source>
        <dbReference type="EMBL" id="CAI0424859.1"/>
    </source>
</evidence>
<sequence>MATTNSSSSSKAEPAGSAASWPGKICESQGIDYTYDSGRLENRTFLENDIATIKPTHVFNAAGVTDRPNVEWCESHKVETITTNVVASAL</sequence>
<keyword evidence="3" id="KW-1185">Reference proteome</keyword>
<proteinExistence type="predicted"/>
<reference evidence="2" key="1">
    <citation type="submission" date="2022-08" db="EMBL/GenBank/DDBJ databases">
        <authorList>
            <person name="Gutierrez-Valencia J."/>
        </authorList>
    </citation>
    <scope>NUCLEOTIDE SEQUENCE</scope>
</reference>
<evidence type="ECO:0000256" key="1">
    <source>
        <dbReference type="SAM" id="MobiDB-lite"/>
    </source>
</evidence>
<protein>
    <submittedName>
        <fullName evidence="2">Uncharacterized protein</fullName>
    </submittedName>
</protein>
<gene>
    <name evidence="2" type="ORF">LITE_LOCUS20104</name>
</gene>
<feature type="region of interest" description="Disordered" evidence="1">
    <location>
        <begin position="1"/>
        <end position="23"/>
    </location>
</feature>
<evidence type="ECO:0000313" key="3">
    <source>
        <dbReference type="Proteomes" id="UP001154282"/>
    </source>
</evidence>
<organism evidence="2 3">
    <name type="scientific">Linum tenue</name>
    <dbReference type="NCBI Taxonomy" id="586396"/>
    <lineage>
        <taxon>Eukaryota</taxon>
        <taxon>Viridiplantae</taxon>
        <taxon>Streptophyta</taxon>
        <taxon>Embryophyta</taxon>
        <taxon>Tracheophyta</taxon>
        <taxon>Spermatophyta</taxon>
        <taxon>Magnoliopsida</taxon>
        <taxon>eudicotyledons</taxon>
        <taxon>Gunneridae</taxon>
        <taxon>Pentapetalae</taxon>
        <taxon>rosids</taxon>
        <taxon>fabids</taxon>
        <taxon>Malpighiales</taxon>
        <taxon>Linaceae</taxon>
        <taxon>Linum</taxon>
    </lineage>
</organism>
<dbReference type="Gene3D" id="3.40.50.720">
    <property type="entry name" value="NAD(P)-binding Rossmann-like Domain"/>
    <property type="match status" value="1"/>
</dbReference>
<dbReference type="AlphaFoldDB" id="A0AAV0KV31"/>
<dbReference type="Proteomes" id="UP001154282">
    <property type="component" value="Unassembled WGS sequence"/>
</dbReference>
<feature type="compositionally biased region" description="Low complexity" evidence="1">
    <location>
        <begin position="1"/>
        <end position="20"/>
    </location>
</feature>
<accession>A0AAV0KV31</accession>
<comment type="caution">
    <text evidence="2">The sequence shown here is derived from an EMBL/GenBank/DDBJ whole genome shotgun (WGS) entry which is preliminary data.</text>
</comment>